<dbReference type="EC" id="1.2.1.26" evidence="5"/>
<organism evidence="7 8">
    <name type="scientific">Paraburkholderia acidisoli</name>
    <dbReference type="NCBI Taxonomy" id="2571748"/>
    <lineage>
        <taxon>Bacteria</taxon>
        <taxon>Pseudomonadati</taxon>
        <taxon>Pseudomonadota</taxon>
        <taxon>Betaproteobacteria</taxon>
        <taxon>Burkholderiales</taxon>
        <taxon>Burkholderiaceae</taxon>
        <taxon>Paraburkholderia</taxon>
    </lineage>
</organism>
<dbReference type="PANTHER" id="PTHR43353">
    <property type="entry name" value="SUCCINATE-SEMIALDEHYDE DEHYDROGENASE, MITOCHONDRIAL"/>
    <property type="match status" value="1"/>
</dbReference>
<evidence type="ECO:0000256" key="5">
    <source>
        <dbReference type="ARBA" id="ARBA00067023"/>
    </source>
</evidence>
<feature type="domain" description="Aldehyde dehydrogenase" evidence="6">
    <location>
        <begin position="37"/>
        <end position="461"/>
    </location>
</feature>
<dbReference type="InterPro" id="IPR016161">
    <property type="entry name" value="Ald_DH/histidinol_DH"/>
</dbReference>
<protein>
    <recommendedName>
        <fullName evidence="5">2,5-dioxovalerate dehydrogenase</fullName>
        <ecNumber evidence="5">1.2.1.26</ecNumber>
    </recommendedName>
</protein>
<comment type="catalytic activity">
    <reaction evidence="3">
        <text>2,5-dioxopentanoate + NAD(+) + H2O = 2-oxoglutarate + NADH + 2 H(+)</text>
        <dbReference type="Rhea" id="RHEA:47152"/>
        <dbReference type="ChEBI" id="CHEBI:15377"/>
        <dbReference type="ChEBI" id="CHEBI:15378"/>
        <dbReference type="ChEBI" id="CHEBI:16810"/>
        <dbReference type="ChEBI" id="CHEBI:57540"/>
        <dbReference type="ChEBI" id="CHEBI:57945"/>
        <dbReference type="ChEBI" id="CHEBI:58136"/>
    </reaction>
</comment>
<evidence type="ECO:0000256" key="4">
    <source>
        <dbReference type="ARBA" id="ARBA00051918"/>
    </source>
</evidence>
<dbReference type="PANTHER" id="PTHR43353:SF3">
    <property type="entry name" value="ALDEHYDE DEHYDROGENASE-RELATED"/>
    <property type="match status" value="1"/>
</dbReference>
<accession>A0A7Z2GNT1</accession>
<evidence type="ECO:0000256" key="2">
    <source>
        <dbReference type="ARBA" id="ARBA00023002"/>
    </source>
</evidence>
<keyword evidence="8" id="KW-1185">Reference proteome</keyword>
<dbReference type="CDD" id="cd07129">
    <property type="entry name" value="ALDH_KGSADH"/>
    <property type="match status" value="1"/>
</dbReference>
<sequence length="528" mass="55245">MTSTIQGEMFIGGAAIKGAGNATYAVAAATGEKLEPAFGTATKDDLERACTLAGEAFDPYRQLPDAQRAAFLEAIAQAIVDLGAELIERAHAETALPIARLEGERGRTVGQLKLFATLVREGRWHGAIVDPAQPQRAPLPRADLRLRRIGLGPVAVFGASNFPLAFSVAGGDTASALAAGCPVIVKAHPAHLGTSELVGRAIQRAARETGMPEGVFSLLIGEGIWLGEALVAHPEIQAVGFTGSRQGGLALLRIAQARPEPIPVYAEMSSINPVVLLPEALAARGEQIARDFADSVALGVGQFCTNPGIVLALEGAALDAFCATAAQAIAAKQAATMLTPGIHAAYCRGVSHLSALEGVSELAHGVATSGAHDAVPTLLRTEARAFLAQAAMEEEIFGPSSLIVACRDIGELRAVLRRMSGQLTATVQLDEGDYEQARTLLPTLERKAGRVLFNGFPTGVEVCHAMVHGGPFPATSDTRTTSVGATAIDRFLRPVCYQSVPDTLLPEALKHGNPLAIWRLVDGELTRD</sequence>
<dbReference type="Pfam" id="PF00171">
    <property type="entry name" value="Aldedh"/>
    <property type="match status" value="1"/>
</dbReference>
<dbReference type="InterPro" id="IPR016162">
    <property type="entry name" value="Ald_DH_N"/>
</dbReference>
<dbReference type="RefSeq" id="WP_158955403.1">
    <property type="nucleotide sequence ID" value="NZ_CP046915.1"/>
</dbReference>
<dbReference type="Proteomes" id="UP000433577">
    <property type="component" value="Chromosome 3"/>
</dbReference>
<gene>
    <name evidence="7" type="ORF">FAZ98_25890</name>
</gene>
<dbReference type="Gene3D" id="3.40.309.10">
    <property type="entry name" value="Aldehyde Dehydrogenase, Chain A, domain 2"/>
    <property type="match status" value="1"/>
</dbReference>
<reference evidence="7 8" key="1">
    <citation type="submission" date="2019-12" db="EMBL/GenBank/DDBJ databases">
        <title>Paraburkholderia acidiphila 7Q-K02 sp. nov and Paraburkholderia acidisoli DHF22 sp. nov., two strains isolated from forest soil.</title>
        <authorList>
            <person name="Gao Z."/>
            <person name="Qiu L."/>
        </authorList>
    </citation>
    <scope>NUCLEOTIDE SEQUENCE [LARGE SCALE GENOMIC DNA]</scope>
    <source>
        <strain evidence="7 8">DHF22</strain>
    </source>
</reference>
<keyword evidence="2" id="KW-0560">Oxidoreductase</keyword>
<dbReference type="EMBL" id="CP046915">
    <property type="protein sequence ID" value="QGZ65205.1"/>
    <property type="molecule type" value="Genomic_DNA"/>
</dbReference>
<dbReference type="InterPro" id="IPR015590">
    <property type="entry name" value="Aldehyde_DH_dom"/>
</dbReference>
<evidence type="ECO:0000313" key="7">
    <source>
        <dbReference type="EMBL" id="QGZ65205.1"/>
    </source>
</evidence>
<evidence type="ECO:0000259" key="6">
    <source>
        <dbReference type="Pfam" id="PF00171"/>
    </source>
</evidence>
<proteinExistence type="inferred from homology"/>
<name>A0A7Z2GNT1_9BURK</name>
<dbReference type="SUPFAM" id="SSF53720">
    <property type="entry name" value="ALDH-like"/>
    <property type="match status" value="1"/>
</dbReference>
<evidence type="ECO:0000256" key="3">
    <source>
        <dbReference type="ARBA" id="ARBA00050769"/>
    </source>
</evidence>
<comment type="catalytic activity">
    <reaction evidence="4">
        <text>2,5-dioxopentanoate + NADP(+) + H2O = 2-oxoglutarate + NADPH + 2 H(+)</text>
        <dbReference type="Rhea" id="RHEA:11296"/>
        <dbReference type="ChEBI" id="CHEBI:15377"/>
        <dbReference type="ChEBI" id="CHEBI:15378"/>
        <dbReference type="ChEBI" id="CHEBI:16810"/>
        <dbReference type="ChEBI" id="CHEBI:57783"/>
        <dbReference type="ChEBI" id="CHEBI:58136"/>
        <dbReference type="ChEBI" id="CHEBI:58349"/>
        <dbReference type="EC" id="1.2.1.26"/>
    </reaction>
</comment>
<dbReference type="GO" id="GO:0047533">
    <property type="term" value="F:2,5-dioxovalerate dehydrogenase (NADP+) activity"/>
    <property type="evidence" value="ECO:0007669"/>
    <property type="project" value="UniProtKB-EC"/>
</dbReference>
<dbReference type="InterPro" id="IPR044151">
    <property type="entry name" value="ALDH_KGSADH"/>
</dbReference>
<evidence type="ECO:0000256" key="1">
    <source>
        <dbReference type="ARBA" id="ARBA00009986"/>
    </source>
</evidence>
<dbReference type="KEGG" id="pacs:FAZ98_25890"/>
<dbReference type="AlphaFoldDB" id="A0A7Z2GNT1"/>
<evidence type="ECO:0000313" key="8">
    <source>
        <dbReference type="Proteomes" id="UP000433577"/>
    </source>
</evidence>
<dbReference type="FunFam" id="3.40.605.10:FF:000037">
    <property type="entry name" value="NADP-dependent fatty aldehyde dehydrogenase"/>
    <property type="match status" value="1"/>
</dbReference>
<dbReference type="InterPro" id="IPR050740">
    <property type="entry name" value="Aldehyde_DH_Superfamily"/>
</dbReference>
<comment type="similarity">
    <text evidence="1">Belongs to the aldehyde dehydrogenase family.</text>
</comment>
<dbReference type="InterPro" id="IPR016163">
    <property type="entry name" value="Ald_DH_C"/>
</dbReference>
<dbReference type="Gene3D" id="3.40.605.10">
    <property type="entry name" value="Aldehyde Dehydrogenase, Chain A, domain 1"/>
    <property type="match status" value="1"/>
</dbReference>
<dbReference type="OrthoDB" id="9770537at2"/>